<evidence type="ECO:0000259" key="1">
    <source>
        <dbReference type="Pfam" id="PF19694"/>
    </source>
</evidence>
<accession>A0A1I5DN69</accession>
<dbReference type="AlphaFoldDB" id="A0A1I5DN69"/>
<dbReference type="RefSeq" id="WP_090712868.1">
    <property type="nucleotide sequence ID" value="NZ_FOVM01000010.1"/>
</dbReference>
<dbReference type="InterPro" id="IPR045676">
    <property type="entry name" value="DUF6194"/>
</dbReference>
<keyword evidence="3" id="KW-1185">Reference proteome</keyword>
<protein>
    <recommendedName>
        <fullName evidence="1">DUF6194 domain-containing protein</fullName>
    </recommendedName>
</protein>
<reference evidence="3" key="1">
    <citation type="submission" date="2016-10" db="EMBL/GenBank/DDBJ databases">
        <authorList>
            <person name="Varghese N."/>
            <person name="Submissions S."/>
        </authorList>
    </citation>
    <scope>NUCLEOTIDE SEQUENCE [LARGE SCALE GENOMIC DNA]</scope>
    <source>
        <strain evidence="3">CGMCC 1.11101</strain>
    </source>
</reference>
<organism evidence="2 3">
    <name type="scientific">Mycetocola miduiensis</name>
    <dbReference type="NCBI Taxonomy" id="995034"/>
    <lineage>
        <taxon>Bacteria</taxon>
        <taxon>Bacillati</taxon>
        <taxon>Actinomycetota</taxon>
        <taxon>Actinomycetes</taxon>
        <taxon>Micrococcales</taxon>
        <taxon>Microbacteriaceae</taxon>
        <taxon>Mycetocola</taxon>
    </lineage>
</organism>
<dbReference type="Proteomes" id="UP000198867">
    <property type="component" value="Unassembled WGS sequence"/>
</dbReference>
<dbReference type="EMBL" id="FOVM01000010">
    <property type="protein sequence ID" value="SFO00725.1"/>
    <property type="molecule type" value="Genomic_DNA"/>
</dbReference>
<proteinExistence type="predicted"/>
<evidence type="ECO:0000313" key="2">
    <source>
        <dbReference type="EMBL" id="SFO00725.1"/>
    </source>
</evidence>
<dbReference type="STRING" id="995034.SAMN05216219_3004"/>
<dbReference type="OrthoDB" id="9783727at2"/>
<gene>
    <name evidence="2" type="ORF">SAMN05216219_3004</name>
</gene>
<name>A0A1I5DN69_9MICO</name>
<sequence length="158" mass="17421">MSAEALLAFGRTLPGVVVDTVGAGSAAPEIAWGDSFFYYDPDDDERNRMHPFATIATKDYTGFDEASDLDRPGIFRLNIAVGRAAFRDLLGFEPDQLQTHTGGFDYTRLDLLLPHPIYAAQGWVAILNPGERTLETVKTLIAGARDLAAKRYDRRASR</sequence>
<feature type="domain" description="DUF6194" evidence="1">
    <location>
        <begin position="1"/>
        <end position="156"/>
    </location>
</feature>
<dbReference type="Pfam" id="PF19694">
    <property type="entry name" value="DUF6194"/>
    <property type="match status" value="1"/>
</dbReference>
<evidence type="ECO:0000313" key="3">
    <source>
        <dbReference type="Proteomes" id="UP000198867"/>
    </source>
</evidence>